<dbReference type="AlphaFoldDB" id="A0A916XZ73"/>
<dbReference type="Proteomes" id="UP000625735">
    <property type="component" value="Unassembled WGS sequence"/>
</dbReference>
<name>A0A916XZ73_9FLAO</name>
<comment type="caution">
    <text evidence="3">The sequence shown here is derived from an EMBL/GenBank/DDBJ whole genome shotgun (WGS) entry which is preliminary data.</text>
</comment>
<dbReference type="EMBL" id="BMFG01000003">
    <property type="protein sequence ID" value="GGD21075.1"/>
    <property type="molecule type" value="Genomic_DNA"/>
</dbReference>
<evidence type="ECO:0000313" key="3">
    <source>
        <dbReference type="EMBL" id="GGD21075.1"/>
    </source>
</evidence>
<reference evidence="3" key="1">
    <citation type="journal article" date="2014" name="Int. J. Syst. Evol. Microbiol.">
        <title>Complete genome sequence of Corynebacterium casei LMG S-19264T (=DSM 44701T), isolated from a smear-ripened cheese.</title>
        <authorList>
            <consortium name="US DOE Joint Genome Institute (JGI-PGF)"/>
            <person name="Walter F."/>
            <person name="Albersmeier A."/>
            <person name="Kalinowski J."/>
            <person name="Ruckert C."/>
        </authorList>
    </citation>
    <scope>NUCLEOTIDE SEQUENCE</scope>
    <source>
        <strain evidence="3">CGMCC 1.12506</strain>
    </source>
</reference>
<keyword evidence="1" id="KW-0732">Signal</keyword>
<dbReference type="PROSITE" id="PS51257">
    <property type="entry name" value="PROKAR_LIPOPROTEIN"/>
    <property type="match status" value="1"/>
</dbReference>
<evidence type="ECO:0000259" key="2">
    <source>
        <dbReference type="Pfam" id="PF13205"/>
    </source>
</evidence>
<dbReference type="RefSeq" id="WP_188361385.1">
    <property type="nucleotide sequence ID" value="NZ_BMFG01000003.1"/>
</dbReference>
<proteinExistence type="predicted"/>
<protein>
    <recommendedName>
        <fullName evidence="2">SbsA Ig-like domain-containing protein</fullName>
    </recommendedName>
</protein>
<accession>A0A916XZ73</accession>
<keyword evidence="4" id="KW-1185">Reference proteome</keyword>
<sequence length="528" mass="60019">MRLFLFVFLAVLFTGCAKRGFISGGFKDTIPPVLKISEPKNYSTNFDSKEIKLYFDEYIKLKDVNKQLIVSPLMKNAPTISPSSASKTIIIKINDTLIPNTTYSLNFGKSIQDNNEGNPYQQFKYVFSTGSYIDSLTVVGSIKDAFNPKPDNFVSVQLYEYNEKFYDSIIYKENPRYVTNTLDSASNFTLENLKAGKYILVALKDNNSNYKFDPKNDKIGFFSEPITVPDNTFYEMELFQEEIPFKAVRATQASGNKIIIGHEGKPKNVAVKLFNGTSEIQTKITPVQGKDSLNVWFPMQKVDSLKLEVTSANYEKDFVVKLKNMKVDTLSIGLSPTGNLHFRDTLALKTSTPLSKWDSTKMQLRKKDSLDVPFTTNYNAEKNLLHILFTKEERENYSFNLVPEALTDMFEKSNDSLAFKFSTRSQSDYGNLTLKINGVKSYPIIIQLTDNKGKTLAQSYAVNADAVTFESLQPNQFTVRIIYDDNKNGIWDTGSYLEKRQTEEVFYYSTPIEVRSNWDVEQTINVGG</sequence>
<feature type="domain" description="SbsA Ig-like" evidence="2">
    <location>
        <begin position="28"/>
        <end position="129"/>
    </location>
</feature>
<dbReference type="Pfam" id="PF13205">
    <property type="entry name" value="Big_5"/>
    <property type="match status" value="1"/>
</dbReference>
<organism evidence="3 4">
    <name type="scientific">Flavobacterium orientale</name>
    <dbReference type="NCBI Taxonomy" id="1756020"/>
    <lineage>
        <taxon>Bacteria</taxon>
        <taxon>Pseudomonadati</taxon>
        <taxon>Bacteroidota</taxon>
        <taxon>Flavobacteriia</taxon>
        <taxon>Flavobacteriales</taxon>
        <taxon>Flavobacteriaceae</taxon>
        <taxon>Flavobacterium</taxon>
    </lineage>
</organism>
<evidence type="ECO:0000313" key="4">
    <source>
        <dbReference type="Proteomes" id="UP000625735"/>
    </source>
</evidence>
<evidence type="ECO:0000256" key="1">
    <source>
        <dbReference type="ARBA" id="ARBA00022729"/>
    </source>
</evidence>
<gene>
    <name evidence="3" type="ORF">GCM10011343_09410</name>
</gene>
<reference evidence="3" key="2">
    <citation type="submission" date="2020-09" db="EMBL/GenBank/DDBJ databases">
        <authorList>
            <person name="Sun Q."/>
            <person name="Zhou Y."/>
        </authorList>
    </citation>
    <scope>NUCLEOTIDE SEQUENCE</scope>
    <source>
        <strain evidence="3">CGMCC 1.12506</strain>
    </source>
</reference>
<dbReference type="InterPro" id="IPR032812">
    <property type="entry name" value="SbsA_Ig"/>
</dbReference>